<gene>
    <name evidence="8" type="primary">corC_1</name>
    <name evidence="8" type="ORF">V7x_07000</name>
</gene>
<dbReference type="InterPro" id="IPR005170">
    <property type="entry name" value="Transptr-assoc_dom"/>
</dbReference>
<dbReference type="PANTHER" id="PTHR22777">
    <property type="entry name" value="HEMOLYSIN-RELATED"/>
    <property type="match status" value="1"/>
</dbReference>
<evidence type="ECO:0000259" key="6">
    <source>
        <dbReference type="PROSITE" id="PS51371"/>
    </source>
</evidence>
<comment type="caution">
    <text evidence="8">The sequence shown here is derived from an EMBL/GenBank/DDBJ whole genome shotgun (WGS) entry which is preliminary data.</text>
</comment>
<dbReference type="SMART" id="SM01091">
    <property type="entry name" value="CorC_HlyC"/>
    <property type="match status" value="1"/>
</dbReference>
<feature type="domain" description="CNNM transmembrane" evidence="7">
    <location>
        <begin position="17"/>
        <end position="201"/>
    </location>
</feature>
<feature type="transmembrane region" description="Helical" evidence="5">
    <location>
        <begin position="76"/>
        <end position="98"/>
    </location>
</feature>
<dbReference type="PROSITE" id="PS51846">
    <property type="entry name" value="CNNM"/>
    <property type="match status" value="1"/>
</dbReference>
<dbReference type="Gene3D" id="3.10.580.10">
    <property type="entry name" value="CBS-domain"/>
    <property type="match status" value="1"/>
</dbReference>
<evidence type="ECO:0000313" key="8">
    <source>
        <dbReference type="EMBL" id="TWU65154.1"/>
    </source>
</evidence>
<dbReference type="InterPro" id="IPR036318">
    <property type="entry name" value="FAD-bd_PCMH-like_sf"/>
</dbReference>
<dbReference type="InterPro" id="IPR016169">
    <property type="entry name" value="FAD-bd_PCMH_sub2"/>
</dbReference>
<dbReference type="AlphaFoldDB" id="A0A5C6FSE3"/>
<protein>
    <submittedName>
        <fullName evidence="8">Magnesium and cobalt efflux protein CorC</fullName>
    </submittedName>
</protein>
<keyword evidence="2 3" id="KW-0129">CBS domain</keyword>
<dbReference type="InterPro" id="IPR002550">
    <property type="entry name" value="CNNM"/>
</dbReference>
<dbReference type="InterPro" id="IPR046342">
    <property type="entry name" value="CBS_dom_sf"/>
</dbReference>
<feature type="domain" description="CBS" evidence="6">
    <location>
        <begin position="291"/>
        <end position="347"/>
    </location>
</feature>
<name>A0A5C6FSE3_9PLAN</name>
<evidence type="ECO:0000256" key="4">
    <source>
        <dbReference type="PROSITE-ProRule" id="PRU01193"/>
    </source>
</evidence>
<reference evidence="8 9" key="1">
    <citation type="submission" date="2019-02" db="EMBL/GenBank/DDBJ databases">
        <title>Deep-cultivation of Planctomycetes and their phenomic and genomic characterization uncovers novel biology.</title>
        <authorList>
            <person name="Wiegand S."/>
            <person name="Jogler M."/>
            <person name="Boedeker C."/>
            <person name="Pinto D."/>
            <person name="Vollmers J."/>
            <person name="Rivas-Marin E."/>
            <person name="Kohn T."/>
            <person name="Peeters S.H."/>
            <person name="Heuer A."/>
            <person name="Rast P."/>
            <person name="Oberbeckmann S."/>
            <person name="Bunk B."/>
            <person name="Jeske O."/>
            <person name="Meyerdierks A."/>
            <person name="Storesund J.E."/>
            <person name="Kallscheuer N."/>
            <person name="Luecker S."/>
            <person name="Lage O.M."/>
            <person name="Pohl T."/>
            <person name="Merkel B.J."/>
            <person name="Hornburger P."/>
            <person name="Mueller R.-W."/>
            <person name="Bruemmer F."/>
            <person name="Labrenz M."/>
            <person name="Spormann A.M."/>
            <person name="Op Den Camp H."/>
            <person name="Overmann J."/>
            <person name="Amann R."/>
            <person name="Jetten M.S.M."/>
            <person name="Mascher T."/>
            <person name="Medema M.H."/>
            <person name="Devos D.P."/>
            <person name="Kaster A.-K."/>
            <person name="Ovreas L."/>
            <person name="Rohde M."/>
            <person name="Galperin M.Y."/>
            <person name="Jogler C."/>
        </authorList>
    </citation>
    <scope>NUCLEOTIDE SEQUENCE [LARGE SCALE GENOMIC DNA]</scope>
    <source>
        <strain evidence="8 9">V7</strain>
    </source>
</reference>
<feature type="transmembrane region" description="Helical" evidence="5">
    <location>
        <begin position="22"/>
        <end position="48"/>
    </location>
</feature>
<dbReference type="SUPFAM" id="SSF54631">
    <property type="entry name" value="CBS-domain pair"/>
    <property type="match status" value="1"/>
</dbReference>
<dbReference type="GO" id="GO:0050660">
    <property type="term" value="F:flavin adenine dinucleotide binding"/>
    <property type="evidence" value="ECO:0007669"/>
    <property type="project" value="InterPro"/>
</dbReference>
<proteinExistence type="predicted"/>
<evidence type="ECO:0000313" key="9">
    <source>
        <dbReference type="Proteomes" id="UP000316476"/>
    </source>
</evidence>
<accession>A0A5C6FSE3</accession>
<dbReference type="EMBL" id="SJPZ01000001">
    <property type="protein sequence ID" value="TWU65154.1"/>
    <property type="molecule type" value="Genomic_DNA"/>
</dbReference>
<dbReference type="PANTHER" id="PTHR22777:SF17">
    <property type="entry name" value="UPF0053 PROTEIN SLL0260"/>
    <property type="match status" value="1"/>
</dbReference>
<keyword evidence="4 5" id="KW-0472">Membrane</keyword>
<keyword evidence="4 5" id="KW-0812">Transmembrane</keyword>
<dbReference type="Pfam" id="PF03471">
    <property type="entry name" value="CorC_HlyC"/>
    <property type="match status" value="1"/>
</dbReference>
<evidence type="ECO:0000259" key="7">
    <source>
        <dbReference type="PROSITE" id="PS51846"/>
    </source>
</evidence>
<dbReference type="Gene3D" id="3.30.465.10">
    <property type="match status" value="1"/>
</dbReference>
<keyword evidence="1" id="KW-0677">Repeat</keyword>
<feature type="transmembrane region" description="Helical" evidence="5">
    <location>
        <begin position="110"/>
        <end position="131"/>
    </location>
</feature>
<dbReference type="Pfam" id="PF01595">
    <property type="entry name" value="CNNM"/>
    <property type="match status" value="1"/>
</dbReference>
<keyword evidence="4 5" id="KW-1133">Transmembrane helix</keyword>
<dbReference type="Proteomes" id="UP000316476">
    <property type="component" value="Unassembled WGS sequence"/>
</dbReference>
<dbReference type="InterPro" id="IPR000644">
    <property type="entry name" value="CBS_dom"/>
</dbReference>
<evidence type="ECO:0000256" key="5">
    <source>
        <dbReference type="SAM" id="Phobius"/>
    </source>
</evidence>
<organism evidence="8 9">
    <name type="scientific">Crateriforma conspicua</name>
    <dbReference type="NCBI Taxonomy" id="2527996"/>
    <lineage>
        <taxon>Bacteria</taxon>
        <taxon>Pseudomonadati</taxon>
        <taxon>Planctomycetota</taxon>
        <taxon>Planctomycetia</taxon>
        <taxon>Planctomycetales</taxon>
        <taxon>Planctomycetaceae</taxon>
        <taxon>Crateriforma</taxon>
    </lineage>
</organism>
<evidence type="ECO:0000256" key="1">
    <source>
        <dbReference type="ARBA" id="ARBA00022737"/>
    </source>
</evidence>
<dbReference type="SUPFAM" id="SSF56176">
    <property type="entry name" value="FAD-binding/transporter-associated domain-like"/>
    <property type="match status" value="1"/>
</dbReference>
<evidence type="ECO:0000256" key="3">
    <source>
        <dbReference type="PROSITE-ProRule" id="PRU00703"/>
    </source>
</evidence>
<dbReference type="PROSITE" id="PS51371">
    <property type="entry name" value="CBS"/>
    <property type="match status" value="1"/>
</dbReference>
<evidence type="ECO:0000256" key="2">
    <source>
        <dbReference type="ARBA" id="ARBA00023122"/>
    </source>
</evidence>
<sequence>MRCMGTFWTTLQSTLEVTAERWGWIAAMIALILLSAFFSGSEAALFSLRDRDRRRLRMSGLPGQIADRLLQNPEHLLSAILFWNLLINMTYFAIAAIVGGQLESNASTGSTGAVLFTVGSLLAIIFLSEMLPKSIAVVSPTRFSIVVALPLQWAVRLISPALPLIRSSNAIARRLLWPTFRAEPELDLTDIERAIELGTDDAALRQREREVLRRLVSLSDLRADELMRPRGRLNLMTPTGKREVIQKCVAEDGYLYFADKDDEAIESALQLRTMRPNRWKRQAHHHELAAQATNVIYAPWTAKIAAVFDQLVTEERNVAVIVNEFGESIGVVTMEDLLRHILGSSDAGPGGLAEIDVIGPDRWRLSGSVRLRSLVELLGVDEPAERAATVAGYIQRCNERLPRPGDSAELDRFVLTVLSESDDDLLIDVSAGRIDDDGEDGTP</sequence>
<dbReference type="GO" id="GO:0005886">
    <property type="term" value="C:plasma membrane"/>
    <property type="evidence" value="ECO:0007669"/>
    <property type="project" value="TreeGrafter"/>
</dbReference>
<feature type="transmembrane region" description="Helical" evidence="5">
    <location>
        <begin position="143"/>
        <end position="165"/>
    </location>
</feature>